<accession>A0A8S5RF68</accession>
<proteinExistence type="predicted"/>
<organism evidence="1">
    <name type="scientific">virus sp. ctJLD79</name>
    <dbReference type="NCBI Taxonomy" id="2827987"/>
    <lineage>
        <taxon>Viruses</taxon>
    </lineage>
</organism>
<name>A0A8S5RF68_9VIRU</name>
<dbReference type="EMBL" id="BK059097">
    <property type="protein sequence ID" value="DAE29717.1"/>
    <property type="molecule type" value="Genomic_DNA"/>
</dbReference>
<sequence length="83" mass="9363">MIYSVHSTPAVPGVEKMERYIAARKLRRQSRYQLTLEELRVLNDLSGESAVAALCLAYDYGRAKGWQAARAEEKNSIKYGTVL</sequence>
<reference evidence="1" key="1">
    <citation type="journal article" date="2021" name="Proc. Natl. Acad. Sci. U.S.A.">
        <title>A Catalog of Tens of Thousands of Viruses from Human Metagenomes Reveals Hidden Associations with Chronic Diseases.</title>
        <authorList>
            <person name="Tisza M.J."/>
            <person name="Buck C.B."/>
        </authorList>
    </citation>
    <scope>NUCLEOTIDE SEQUENCE</scope>
    <source>
        <strain evidence="1">CtJLD79</strain>
    </source>
</reference>
<evidence type="ECO:0000313" key="1">
    <source>
        <dbReference type="EMBL" id="DAE29717.1"/>
    </source>
</evidence>
<protein>
    <submittedName>
        <fullName evidence="1">Uncharacterized protein</fullName>
    </submittedName>
</protein>